<reference evidence="1 2" key="1">
    <citation type="submission" date="2021-01" db="EMBL/GenBank/DDBJ databases">
        <title>Genome Sequencing of Type Strains.</title>
        <authorList>
            <person name="Lemaire J.F."/>
            <person name="Inderbitzin P."/>
            <person name="Collins S.B."/>
            <person name="Wespe N."/>
            <person name="Knight-Connoni V."/>
        </authorList>
    </citation>
    <scope>NUCLEOTIDE SEQUENCE [LARGE SCALE GENOMIC DNA]</scope>
    <source>
        <strain evidence="1 2">DSM 14730</strain>
    </source>
</reference>
<comment type="caution">
    <text evidence="1">The sequence shown here is derived from an EMBL/GenBank/DDBJ whole genome shotgun (WGS) entry which is preliminary data.</text>
</comment>
<name>A0ABS2ZBQ3_9BACL</name>
<dbReference type="Proteomes" id="UP001319060">
    <property type="component" value="Unassembled WGS sequence"/>
</dbReference>
<accession>A0ABS2ZBQ3</accession>
<dbReference type="EMBL" id="JAFHKS010000043">
    <property type="protein sequence ID" value="MBN3545628.1"/>
    <property type="molecule type" value="Genomic_DNA"/>
</dbReference>
<keyword evidence="1" id="KW-0489">Methyltransferase</keyword>
<dbReference type="InterPro" id="IPR007536">
    <property type="entry name" value="16SrRNA_methylTrfase_J"/>
</dbReference>
<evidence type="ECO:0000313" key="2">
    <source>
        <dbReference type="Proteomes" id="UP001319060"/>
    </source>
</evidence>
<keyword evidence="1" id="KW-0808">Transferase</keyword>
<dbReference type="InterPro" id="IPR029063">
    <property type="entry name" value="SAM-dependent_MTases_sf"/>
</dbReference>
<organism evidence="1 2">
    <name type="scientific">Fictibacillus barbaricus</name>
    <dbReference type="NCBI Taxonomy" id="182136"/>
    <lineage>
        <taxon>Bacteria</taxon>
        <taxon>Bacillati</taxon>
        <taxon>Bacillota</taxon>
        <taxon>Bacilli</taxon>
        <taxon>Bacillales</taxon>
        <taxon>Fictibacillaceae</taxon>
        <taxon>Fictibacillus</taxon>
    </lineage>
</organism>
<dbReference type="GO" id="GO:0032259">
    <property type="term" value="P:methylation"/>
    <property type="evidence" value="ECO:0007669"/>
    <property type="project" value="UniProtKB-KW"/>
</dbReference>
<dbReference type="SUPFAM" id="SSF53335">
    <property type="entry name" value="S-adenosyl-L-methionine-dependent methyltransferases"/>
    <property type="match status" value="1"/>
</dbReference>
<dbReference type="PANTHER" id="PTHR36112:SF1">
    <property type="entry name" value="RIBOSOMAL RNA SMALL SUBUNIT METHYLTRANSFERASE J"/>
    <property type="match status" value="1"/>
</dbReference>
<protein>
    <submittedName>
        <fullName evidence="1">Class I SAM-dependent methyltransferase</fullName>
    </submittedName>
</protein>
<proteinExistence type="predicted"/>
<evidence type="ECO:0000313" key="1">
    <source>
        <dbReference type="EMBL" id="MBN3545628.1"/>
    </source>
</evidence>
<gene>
    <name evidence="1" type="ORF">JYA64_10010</name>
</gene>
<dbReference type="Gene3D" id="3.40.50.150">
    <property type="entry name" value="Vaccinia Virus protein VP39"/>
    <property type="match status" value="1"/>
</dbReference>
<sequence length="257" mass="28765">MIVTTAGKNVSRLQTKAKEIAVTLDSQFINRESRSISALIKEYNQDVLMIGVDKISYHPKEGGTPFFFHPNSSMFRVKQLLRGEKDPFIEAAKLKEGMKLLDCTLGLASDAIVASLITGKEGSITGIESSKAISFVVKSGLKVWETKLPEMDAAMKRINVKTIDHYEFLLNQPSNSYDVVYFDPMFESTIASPGIQGLKGSADYRELTEETIREAIRVASKRVVLKDNRTSSKFEELGFTIMKRNASFLYGFIQKNK</sequence>
<keyword evidence="2" id="KW-1185">Reference proteome</keyword>
<dbReference type="PANTHER" id="PTHR36112">
    <property type="entry name" value="RIBOSOMAL RNA SMALL SUBUNIT METHYLTRANSFERASE J"/>
    <property type="match status" value="1"/>
</dbReference>
<dbReference type="GO" id="GO:0008168">
    <property type="term" value="F:methyltransferase activity"/>
    <property type="evidence" value="ECO:0007669"/>
    <property type="project" value="UniProtKB-KW"/>
</dbReference>
<dbReference type="RefSeq" id="WP_188402498.1">
    <property type="nucleotide sequence ID" value="NZ_BMCE01000002.1"/>
</dbReference>
<dbReference type="Pfam" id="PF04445">
    <property type="entry name" value="SAM_MT"/>
    <property type="match status" value="1"/>
</dbReference>